<accession>A0AAT9HCX2</accession>
<sequence>MQAGNLYRLMTEEEKERLVNNLAGAISGVTRDEIADRAINNFRQADEDFGKRLEAAVQALRSLSA</sequence>
<dbReference type="GO" id="GO:0020037">
    <property type="term" value="F:heme binding"/>
    <property type="evidence" value="ECO:0007669"/>
    <property type="project" value="InterPro"/>
</dbReference>
<evidence type="ECO:0000313" key="2">
    <source>
        <dbReference type="EMBL" id="BFO15155.1"/>
    </source>
</evidence>
<reference evidence="2" key="1">
    <citation type="submission" date="2024-06" db="EMBL/GenBank/DDBJ databases">
        <authorList>
            <consortium name="consrtm"/>
            <person name="Uemura M."/>
            <person name="Terahara T."/>
        </authorList>
    </citation>
    <scope>NUCLEOTIDE SEQUENCE</scope>
    <source>
        <strain evidence="2">KM77-8</strain>
    </source>
</reference>
<dbReference type="SUPFAM" id="SSF56634">
    <property type="entry name" value="Heme-dependent catalase-like"/>
    <property type="match status" value="1"/>
</dbReference>
<protein>
    <recommendedName>
        <fullName evidence="1">Catalase immune-responsive domain-containing protein</fullName>
    </recommendedName>
</protein>
<organism evidence="2">
    <name type="scientific">Streptomyces haneummycinicus</name>
    <dbReference type="NCBI Taxonomy" id="3074435"/>
    <lineage>
        <taxon>Bacteria</taxon>
        <taxon>Bacillati</taxon>
        <taxon>Actinomycetota</taxon>
        <taxon>Actinomycetes</taxon>
        <taxon>Kitasatosporales</taxon>
        <taxon>Streptomycetaceae</taxon>
        <taxon>Streptomyces</taxon>
    </lineage>
</organism>
<proteinExistence type="predicted"/>
<dbReference type="InterPro" id="IPR020835">
    <property type="entry name" value="Catalase_sf"/>
</dbReference>
<dbReference type="EMBL" id="AP035768">
    <property type="protein sequence ID" value="BFO15155.1"/>
    <property type="molecule type" value="Genomic_DNA"/>
</dbReference>
<dbReference type="Pfam" id="PF06628">
    <property type="entry name" value="Catalase-rel"/>
    <property type="match status" value="1"/>
</dbReference>
<dbReference type="InterPro" id="IPR010582">
    <property type="entry name" value="Catalase_immune_responsive"/>
</dbReference>
<dbReference type="Gene3D" id="1.20.1370.60">
    <property type="match status" value="1"/>
</dbReference>
<evidence type="ECO:0000259" key="1">
    <source>
        <dbReference type="Pfam" id="PF06628"/>
    </source>
</evidence>
<name>A0AAT9HCX2_9ACTN</name>
<dbReference type="AlphaFoldDB" id="A0AAT9HCX2"/>
<gene>
    <name evidence="2" type="ORF">SHKM778_15430</name>
</gene>
<feature type="domain" description="Catalase immune-responsive" evidence="1">
    <location>
        <begin position="2"/>
        <end position="57"/>
    </location>
</feature>
<reference evidence="2" key="2">
    <citation type="submission" date="2024-07" db="EMBL/GenBank/DDBJ databases">
        <title>Streptomyces haneummycinica sp. nov., a new antibiotic-producing actinobacterium isolated from marine sediment.</title>
        <authorList>
            <person name="Uemura M."/>
            <person name="Hamada M."/>
            <person name="Hirano S."/>
            <person name="Kobayashi K."/>
            <person name="Ohshiro T."/>
            <person name="Kobayashi T."/>
            <person name="Terahara T."/>
        </authorList>
    </citation>
    <scope>NUCLEOTIDE SEQUENCE</scope>
    <source>
        <strain evidence="2">KM77-8</strain>
    </source>
</reference>